<dbReference type="InterPro" id="IPR036038">
    <property type="entry name" value="Aminotransferase-like"/>
</dbReference>
<dbReference type="EC" id="2.6.1.42" evidence="5"/>
<comment type="catalytic activity">
    <reaction evidence="7">
        <text>L-isoleucine + 2-oxoglutarate = (S)-3-methyl-2-oxopentanoate + L-glutamate</text>
        <dbReference type="Rhea" id="RHEA:24801"/>
        <dbReference type="ChEBI" id="CHEBI:16810"/>
        <dbReference type="ChEBI" id="CHEBI:29985"/>
        <dbReference type="ChEBI" id="CHEBI:35146"/>
        <dbReference type="ChEBI" id="CHEBI:58045"/>
        <dbReference type="EC" id="2.6.1.42"/>
    </reaction>
</comment>
<dbReference type="RefSeq" id="WP_346749863.1">
    <property type="nucleotide sequence ID" value="NZ_JAUJEA010000001.1"/>
</dbReference>
<name>A0ABT8KGJ8_9BACT</name>
<keyword evidence="9" id="KW-0808">Transferase</keyword>
<comment type="caution">
    <text evidence="9">The sequence shown here is derived from an EMBL/GenBank/DDBJ whole genome shotgun (WGS) entry which is preliminary data.</text>
</comment>
<comment type="similarity">
    <text evidence="4">Belongs to the class-IV pyridoxal-phosphate-dependent aminotransferase family.</text>
</comment>
<comment type="pathway">
    <text evidence="3">Amino-acid biosynthesis; L-leucine biosynthesis; L-leucine from 3-methyl-2-oxobutanoate: step 4/4.</text>
</comment>
<accession>A0ABT8KGJ8</accession>
<dbReference type="GO" id="GO:0008483">
    <property type="term" value="F:transaminase activity"/>
    <property type="evidence" value="ECO:0007669"/>
    <property type="project" value="UniProtKB-KW"/>
</dbReference>
<evidence type="ECO:0000313" key="10">
    <source>
        <dbReference type="Proteomes" id="UP001172082"/>
    </source>
</evidence>
<dbReference type="InterPro" id="IPR043131">
    <property type="entry name" value="BCAT-like_N"/>
</dbReference>
<comment type="pathway">
    <text evidence="1">Amino-acid biosynthesis; L-isoleucine biosynthesis; L-isoleucine from 2-oxobutanoate: step 4/4.</text>
</comment>
<dbReference type="InterPro" id="IPR043132">
    <property type="entry name" value="BCAT-like_C"/>
</dbReference>
<evidence type="ECO:0000256" key="1">
    <source>
        <dbReference type="ARBA" id="ARBA00004824"/>
    </source>
</evidence>
<comment type="catalytic activity">
    <reaction evidence="8">
        <text>L-leucine + 2-oxoglutarate = 4-methyl-2-oxopentanoate + L-glutamate</text>
        <dbReference type="Rhea" id="RHEA:18321"/>
        <dbReference type="ChEBI" id="CHEBI:16810"/>
        <dbReference type="ChEBI" id="CHEBI:17865"/>
        <dbReference type="ChEBI" id="CHEBI:29985"/>
        <dbReference type="ChEBI" id="CHEBI:57427"/>
        <dbReference type="EC" id="2.6.1.42"/>
    </reaction>
</comment>
<sequence>MSKYYLLNDRIVPGEEARLHVSDLSILRGYGVFDFFRTHQGIPLFIDDYIRRFMRSAELFGLDHPYHPDFIKQKIEELINLNGYQESGIKLVMTGGYSENGYIPTKSNFVILINDLKLPGTDVYQNGVKILTHLYTREFPEVKSINYITSLMLLKKCQEEGAVEVLYHNGEIISELSRSNFFIVKNKVIITPDQGILSGITRSKILHLAREHYEVEERSLRLDEISGADEAFITSTLKRLMPVVKIDNHLIRDGKPGSVTKDLSRLFSDFEDAYVAGISKNQGA</sequence>
<dbReference type="GO" id="GO:0016787">
    <property type="term" value="F:hydrolase activity"/>
    <property type="evidence" value="ECO:0007669"/>
    <property type="project" value="UniProtKB-KW"/>
</dbReference>
<dbReference type="Proteomes" id="UP001172082">
    <property type="component" value="Unassembled WGS sequence"/>
</dbReference>
<keyword evidence="9" id="KW-0032">Aminotransferase</keyword>
<dbReference type="Gene3D" id="3.20.10.10">
    <property type="entry name" value="D-amino Acid Aminotransferase, subunit A, domain 2"/>
    <property type="match status" value="1"/>
</dbReference>
<dbReference type="EMBL" id="JAUJEA010000001">
    <property type="protein sequence ID" value="MDN5199831.1"/>
    <property type="molecule type" value="Genomic_DNA"/>
</dbReference>
<proteinExistence type="inferred from homology"/>
<dbReference type="PANTHER" id="PTHR42743">
    <property type="entry name" value="AMINO-ACID AMINOTRANSFERASE"/>
    <property type="match status" value="1"/>
</dbReference>
<dbReference type="InterPro" id="IPR050571">
    <property type="entry name" value="Class-IV_PLP-Dep_Aminotrnsfr"/>
</dbReference>
<comment type="catalytic activity">
    <reaction evidence="6">
        <text>L-valine + 2-oxoglutarate = 3-methyl-2-oxobutanoate + L-glutamate</text>
        <dbReference type="Rhea" id="RHEA:24813"/>
        <dbReference type="ChEBI" id="CHEBI:11851"/>
        <dbReference type="ChEBI" id="CHEBI:16810"/>
        <dbReference type="ChEBI" id="CHEBI:29985"/>
        <dbReference type="ChEBI" id="CHEBI:57762"/>
        <dbReference type="EC" id="2.6.1.42"/>
    </reaction>
</comment>
<evidence type="ECO:0000256" key="7">
    <source>
        <dbReference type="ARBA" id="ARBA00048798"/>
    </source>
</evidence>
<dbReference type="Gene3D" id="3.30.470.10">
    <property type="match status" value="1"/>
</dbReference>
<dbReference type="InterPro" id="IPR001544">
    <property type="entry name" value="Aminotrans_IV"/>
</dbReference>
<comment type="pathway">
    <text evidence="2">Amino-acid biosynthesis; L-valine biosynthesis; L-valine from pyruvate: step 4/4.</text>
</comment>
<reference evidence="9" key="1">
    <citation type="submission" date="2023-06" db="EMBL/GenBank/DDBJ databases">
        <title>Genomic of Parafulvivirga corallium.</title>
        <authorList>
            <person name="Wang G."/>
        </authorList>
    </citation>
    <scope>NUCLEOTIDE SEQUENCE</scope>
    <source>
        <strain evidence="9">BMA10</strain>
    </source>
</reference>
<keyword evidence="9" id="KW-0378">Hydrolase</keyword>
<dbReference type="Pfam" id="PF01063">
    <property type="entry name" value="Aminotran_4"/>
    <property type="match status" value="1"/>
</dbReference>
<evidence type="ECO:0000256" key="3">
    <source>
        <dbReference type="ARBA" id="ARBA00005072"/>
    </source>
</evidence>
<protein>
    <recommendedName>
        <fullName evidence="5">branched-chain-amino-acid transaminase</fullName>
        <ecNumber evidence="5">2.6.1.42</ecNumber>
    </recommendedName>
</protein>
<dbReference type="PANTHER" id="PTHR42743:SF11">
    <property type="entry name" value="AMINODEOXYCHORISMATE LYASE"/>
    <property type="match status" value="1"/>
</dbReference>
<organism evidence="9 10">
    <name type="scientific">Splendidivirga corallicola</name>
    <dbReference type="NCBI Taxonomy" id="3051826"/>
    <lineage>
        <taxon>Bacteria</taxon>
        <taxon>Pseudomonadati</taxon>
        <taxon>Bacteroidota</taxon>
        <taxon>Cytophagia</taxon>
        <taxon>Cytophagales</taxon>
        <taxon>Splendidivirgaceae</taxon>
        <taxon>Splendidivirga</taxon>
    </lineage>
</organism>
<evidence type="ECO:0000256" key="4">
    <source>
        <dbReference type="ARBA" id="ARBA00009320"/>
    </source>
</evidence>
<evidence type="ECO:0000256" key="5">
    <source>
        <dbReference type="ARBA" id="ARBA00013053"/>
    </source>
</evidence>
<evidence type="ECO:0000313" key="9">
    <source>
        <dbReference type="EMBL" id="MDN5199831.1"/>
    </source>
</evidence>
<evidence type="ECO:0000256" key="6">
    <source>
        <dbReference type="ARBA" id="ARBA00048212"/>
    </source>
</evidence>
<gene>
    <name evidence="9" type="ORF">QQ008_00615</name>
</gene>
<evidence type="ECO:0000256" key="2">
    <source>
        <dbReference type="ARBA" id="ARBA00004931"/>
    </source>
</evidence>
<evidence type="ECO:0000256" key="8">
    <source>
        <dbReference type="ARBA" id="ARBA00049229"/>
    </source>
</evidence>
<keyword evidence="10" id="KW-1185">Reference proteome</keyword>
<dbReference type="SUPFAM" id="SSF56752">
    <property type="entry name" value="D-aminoacid aminotransferase-like PLP-dependent enzymes"/>
    <property type="match status" value="1"/>
</dbReference>